<keyword evidence="3" id="KW-1003">Cell membrane</keyword>
<dbReference type="InterPro" id="IPR050330">
    <property type="entry name" value="Bact_OuterMem_StrucFunc"/>
</dbReference>
<evidence type="ECO:0000313" key="11">
    <source>
        <dbReference type="Proteomes" id="UP000503820"/>
    </source>
</evidence>
<dbReference type="Gene3D" id="3.30.1330.60">
    <property type="entry name" value="OmpA-like domain"/>
    <property type="match status" value="1"/>
</dbReference>
<comment type="caution">
    <text evidence="10">The sequence shown here is derived from an EMBL/GenBank/DDBJ whole genome shotgun (WGS) entry which is preliminary data.</text>
</comment>
<gene>
    <name evidence="10" type="ORF">DSM19430T_22490</name>
</gene>
<feature type="domain" description="OmpA-like" evidence="9">
    <location>
        <begin position="120"/>
        <end position="242"/>
    </location>
</feature>
<dbReference type="Proteomes" id="UP000503820">
    <property type="component" value="Unassembled WGS sequence"/>
</dbReference>
<dbReference type="InterPro" id="IPR006665">
    <property type="entry name" value="OmpA-like"/>
</dbReference>
<evidence type="ECO:0000256" key="1">
    <source>
        <dbReference type="ARBA" id="ARBA00004162"/>
    </source>
</evidence>
<dbReference type="PROSITE" id="PS51123">
    <property type="entry name" value="OMPA_2"/>
    <property type="match status" value="1"/>
</dbReference>
<dbReference type="PANTHER" id="PTHR30329">
    <property type="entry name" value="STATOR ELEMENT OF FLAGELLAR MOTOR COMPLEX"/>
    <property type="match status" value="1"/>
</dbReference>
<keyword evidence="6 7" id="KW-0472">Membrane</keyword>
<dbReference type="Pfam" id="PF13677">
    <property type="entry name" value="MotB_plug"/>
    <property type="match status" value="1"/>
</dbReference>
<sequence length="244" mass="27671">MRDEPQNMGQDLEGEEQTSEWLMTFADLVTLLLVFFILLFSMSVIDQKRFTDSFLTVRQVFGGKDKDLLTTTVRHDDASIMDSVRLQKQLIESQRKVFSDVRTFMNQKGVEGIVGAVFDEGIITLRVPSGVMFGKGEVELTPQGEALLMSLRDFFLKNKTQTINIKGYTDDTMPTTGSRFKDNWEISALRAVNTLRFFLRSGIEANRLTATGLGDLDPLLPNTSEENRAKNRRVEFVLERKVGN</sequence>
<dbReference type="EMBL" id="BLVP01000008">
    <property type="protein sequence ID" value="GFM37565.1"/>
    <property type="molecule type" value="Genomic_DNA"/>
</dbReference>
<comment type="similarity">
    <text evidence="2">Belongs to the MotB family.</text>
</comment>
<keyword evidence="11" id="KW-1185">Reference proteome</keyword>
<comment type="subcellular location">
    <subcellularLocation>
        <location evidence="1">Cell membrane</location>
        <topology evidence="1">Single-pass membrane protein</topology>
    </subcellularLocation>
</comment>
<dbReference type="Pfam" id="PF00691">
    <property type="entry name" value="OmpA"/>
    <property type="match status" value="1"/>
</dbReference>
<dbReference type="PANTHER" id="PTHR30329:SF21">
    <property type="entry name" value="LIPOPROTEIN YIAD-RELATED"/>
    <property type="match status" value="1"/>
</dbReference>
<dbReference type="InterPro" id="IPR036737">
    <property type="entry name" value="OmpA-like_sf"/>
</dbReference>
<dbReference type="AlphaFoldDB" id="A0A7J0BWM3"/>
<evidence type="ECO:0000313" key="10">
    <source>
        <dbReference type="EMBL" id="GFM37565.1"/>
    </source>
</evidence>
<dbReference type="SUPFAM" id="SSF103088">
    <property type="entry name" value="OmpA-like"/>
    <property type="match status" value="1"/>
</dbReference>
<dbReference type="InterPro" id="IPR025713">
    <property type="entry name" value="MotB-like_N_dom"/>
</dbReference>
<evidence type="ECO:0000259" key="9">
    <source>
        <dbReference type="PROSITE" id="PS51123"/>
    </source>
</evidence>
<evidence type="ECO:0000256" key="5">
    <source>
        <dbReference type="ARBA" id="ARBA00022989"/>
    </source>
</evidence>
<evidence type="ECO:0000256" key="4">
    <source>
        <dbReference type="ARBA" id="ARBA00022692"/>
    </source>
</evidence>
<protein>
    <submittedName>
        <fullName evidence="10">MotB protein</fullName>
    </submittedName>
</protein>
<evidence type="ECO:0000256" key="8">
    <source>
        <dbReference type="SAM" id="Phobius"/>
    </source>
</evidence>
<evidence type="ECO:0000256" key="2">
    <source>
        <dbReference type="ARBA" id="ARBA00008914"/>
    </source>
</evidence>
<evidence type="ECO:0000256" key="6">
    <source>
        <dbReference type="ARBA" id="ARBA00023136"/>
    </source>
</evidence>
<organism evidence="10 11">
    <name type="scientific">Desulfovibrio psychrotolerans</name>
    <dbReference type="NCBI Taxonomy" id="415242"/>
    <lineage>
        <taxon>Bacteria</taxon>
        <taxon>Pseudomonadati</taxon>
        <taxon>Thermodesulfobacteriota</taxon>
        <taxon>Desulfovibrionia</taxon>
        <taxon>Desulfovibrionales</taxon>
        <taxon>Desulfovibrionaceae</taxon>
        <taxon>Desulfovibrio</taxon>
    </lineage>
</organism>
<keyword evidence="5 8" id="KW-1133">Transmembrane helix</keyword>
<name>A0A7J0BWM3_9BACT</name>
<dbReference type="GO" id="GO:0005886">
    <property type="term" value="C:plasma membrane"/>
    <property type="evidence" value="ECO:0007669"/>
    <property type="project" value="UniProtKB-SubCell"/>
</dbReference>
<reference evidence="10 11" key="1">
    <citation type="submission" date="2020-05" db="EMBL/GenBank/DDBJ databases">
        <title>Draft genome sequence of Desulfovibrio psychrotolerans JS1T.</title>
        <authorList>
            <person name="Ueno A."/>
            <person name="Tamazawa S."/>
            <person name="Tamamura S."/>
            <person name="Murakami T."/>
            <person name="Kiyama T."/>
            <person name="Inomata H."/>
            <person name="Amano Y."/>
            <person name="Miyakawa K."/>
            <person name="Tamaki H."/>
            <person name="Naganuma T."/>
            <person name="Kaneko K."/>
        </authorList>
    </citation>
    <scope>NUCLEOTIDE SEQUENCE [LARGE SCALE GENOMIC DNA]</scope>
    <source>
        <strain evidence="10 11">JS1</strain>
    </source>
</reference>
<keyword evidence="4 8" id="KW-0812">Transmembrane</keyword>
<feature type="transmembrane region" description="Helical" evidence="8">
    <location>
        <begin position="20"/>
        <end position="40"/>
    </location>
</feature>
<evidence type="ECO:0000256" key="7">
    <source>
        <dbReference type="PROSITE-ProRule" id="PRU00473"/>
    </source>
</evidence>
<dbReference type="CDD" id="cd07185">
    <property type="entry name" value="OmpA_C-like"/>
    <property type="match status" value="1"/>
</dbReference>
<accession>A0A7J0BWM3</accession>
<proteinExistence type="inferred from homology"/>
<evidence type="ECO:0000256" key="3">
    <source>
        <dbReference type="ARBA" id="ARBA00022475"/>
    </source>
</evidence>